<sequence length="33" mass="3457">APECAGWASVTRLDRARAAGGLRLDHLTGVAHQ</sequence>
<organism evidence="1">
    <name type="scientific">uncultured Pseudonocardia sp</name>
    <dbReference type="NCBI Taxonomy" id="211455"/>
    <lineage>
        <taxon>Bacteria</taxon>
        <taxon>Bacillati</taxon>
        <taxon>Actinomycetota</taxon>
        <taxon>Actinomycetes</taxon>
        <taxon>Pseudonocardiales</taxon>
        <taxon>Pseudonocardiaceae</taxon>
        <taxon>Pseudonocardia</taxon>
        <taxon>environmental samples</taxon>
    </lineage>
</organism>
<protein>
    <submittedName>
        <fullName evidence="1">Uncharacterized protein</fullName>
    </submittedName>
</protein>
<accession>A0A6J4Q179</accession>
<gene>
    <name evidence="1" type="ORF">AVDCRST_MAG66-3195</name>
</gene>
<proteinExistence type="predicted"/>
<reference evidence="1" key="1">
    <citation type="submission" date="2020-02" db="EMBL/GenBank/DDBJ databases">
        <authorList>
            <person name="Meier V. D."/>
        </authorList>
    </citation>
    <scope>NUCLEOTIDE SEQUENCE</scope>
    <source>
        <strain evidence="1">AVDCRST_MAG66</strain>
    </source>
</reference>
<name>A0A6J4Q179_9PSEU</name>
<dbReference type="EMBL" id="CADCUS010000463">
    <property type="protein sequence ID" value="CAA9429339.1"/>
    <property type="molecule type" value="Genomic_DNA"/>
</dbReference>
<evidence type="ECO:0000313" key="1">
    <source>
        <dbReference type="EMBL" id="CAA9429339.1"/>
    </source>
</evidence>
<dbReference type="AlphaFoldDB" id="A0A6J4Q179"/>
<feature type="non-terminal residue" evidence="1">
    <location>
        <position position="1"/>
    </location>
</feature>